<dbReference type="InterPro" id="IPR032710">
    <property type="entry name" value="NTF2-like_dom_sf"/>
</dbReference>
<gene>
    <name evidence="1" type="ORF">SAMN04488518_105137</name>
</gene>
<dbReference type="EMBL" id="FOSK01000005">
    <property type="protein sequence ID" value="SFK44711.1"/>
    <property type="molecule type" value="Genomic_DNA"/>
</dbReference>
<sequence length="141" mass="15570">MSAPYSENLQNWLDILEGGKDLAKLSALIAKDCVFYSPVVHTPQRGQQITVMYLYGAAQVLGVNNSFKYVRILDCGDNAVLEFETEVDGIYINGVDMIHWNEEGLIDDFKVMLRPLKAVTMVQAKMAEMLEGLKAPAKAGG</sequence>
<dbReference type="SUPFAM" id="SSF54427">
    <property type="entry name" value="NTF2-like"/>
    <property type="match status" value="1"/>
</dbReference>
<evidence type="ECO:0000313" key="1">
    <source>
        <dbReference type="EMBL" id="SFK44711.1"/>
    </source>
</evidence>
<comment type="caution">
    <text evidence="1">The sequence shown here is derived from an EMBL/GenBank/DDBJ whole genome shotgun (WGS) entry which is preliminary data.</text>
</comment>
<accession>A0A1I3ZLX7</accession>
<keyword evidence="2" id="KW-1185">Reference proteome</keyword>
<dbReference type="Proteomes" id="UP000199598">
    <property type="component" value="Unassembled WGS sequence"/>
</dbReference>
<evidence type="ECO:0008006" key="3">
    <source>
        <dbReference type="Google" id="ProtNLM"/>
    </source>
</evidence>
<organism evidence="1 2">
    <name type="scientific">Pseudovibrio ascidiaceicola</name>
    <dbReference type="NCBI Taxonomy" id="285279"/>
    <lineage>
        <taxon>Bacteria</taxon>
        <taxon>Pseudomonadati</taxon>
        <taxon>Pseudomonadota</taxon>
        <taxon>Alphaproteobacteria</taxon>
        <taxon>Hyphomicrobiales</taxon>
        <taxon>Stappiaceae</taxon>
        <taxon>Pseudovibrio</taxon>
    </lineage>
</organism>
<dbReference type="Gene3D" id="3.10.450.50">
    <property type="match status" value="1"/>
</dbReference>
<proteinExistence type="predicted"/>
<protein>
    <recommendedName>
        <fullName evidence="3">SnoaL-like domain-containing protein</fullName>
    </recommendedName>
</protein>
<reference evidence="1 2" key="1">
    <citation type="submission" date="2016-10" db="EMBL/GenBank/DDBJ databases">
        <authorList>
            <person name="Varghese N."/>
            <person name="Submissions S."/>
        </authorList>
    </citation>
    <scope>NUCLEOTIDE SEQUENCE [LARGE SCALE GENOMIC DNA]</scope>
    <source>
        <strain evidence="1 2">DSM 16392</strain>
    </source>
</reference>
<evidence type="ECO:0000313" key="2">
    <source>
        <dbReference type="Proteomes" id="UP000199598"/>
    </source>
</evidence>
<name>A0A1I3ZLX7_9HYPH</name>